<dbReference type="InterPro" id="IPR009739">
    <property type="entry name" value="LprI-like_N"/>
</dbReference>
<dbReference type="Gene3D" id="1.20.1270.180">
    <property type="match status" value="1"/>
</dbReference>
<feature type="domain" description="Lysozyme inhibitor LprI-like N-terminal" evidence="1">
    <location>
        <begin position="42"/>
        <end position="126"/>
    </location>
</feature>
<comment type="caution">
    <text evidence="2">The sequence shown here is derived from an EMBL/GenBank/DDBJ whole genome shotgun (WGS) entry which is preliminary data.</text>
</comment>
<keyword evidence="3" id="KW-1185">Reference proteome</keyword>
<gene>
    <name evidence="2" type="ORF">QVZ41_14420</name>
</gene>
<dbReference type="EMBL" id="JAUMIT010000024">
    <property type="protein sequence ID" value="MDO3696044.1"/>
    <property type="molecule type" value="Genomic_DNA"/>
</dbReference>
<dbReference type="Pfam" id="PF07007">
    <property type="entry name" value="LprI"/>
    <property type="match status" value="1"/>
</dbReference>
<accession>A0ABT8VVP7</accession>
<evidence type="ECO:0000313" key="3">
    <source>
        <dbReference type="Proteomes" id="UP001168642"/>
    </source>
</evidence>
<dbReference type="RefSeq" id="WP_302885350.1">
    <property type="nucleotide sequence ID" value="NZ_JAUMIT010000024.1"/>
</dbReference>
<proteinExistence type="predicted"/>
<dbReference type="Proteomes" id="UP001168642">
    <property type="component" value="Unassembled WGS sequence"/>
</dbReference>
<evidence type="ECO:0000259" key="1">
    <source>
        <dbReference type="Pfam" id="PF07007"/>
    </source>
</evidence>
<sequence>MKKIISIFAFIISLNVSSQDFNESLKKLETENQKCLDKGKFMYECSLSFYKKSDSLLNVVYKQVRKKMNSAEKDKLKNEQLKWLKIRNQKFENINNSDTRLGNGLDNLMIKEQEKAVIVNERTKYLILKFKP</sequence>
<name>A0ABT8VVP7_9FLAO</name>
<organism evidence="2 3">
    <name type="scientific">Wenyingzhuangia gilva</name>
    <dbReference type="NCBI Taxonomy" id="3057677"/>
    <lineage>
        <taxon>Bacteria</taxon>
        <taxon>Pseudomonadati</taxon>
        <taxon>Bacteroidota</taxon>
        <taxon>Flavobacteriia</taxon>
        <taxon>Flavobacteriales</taxon>
        <taxon>Flavobacteriaceae</taxon>
        <taxon>Wenyingzhuangia</taxon>
    </lineage>
</organism>
<protein>
    <submittedName>
        <fullName evidence="2">Lysozyme inhibitor LprI family protein</fullName>
    </submittedName>
</protein>
<reference evidence="2" key="1">
    <citation type="submission" date="2023-07" db="EMBL/GenBank/DDBJ databases">
        <title>Wenyingzhuangia sp. chi5 genome sequencing and assembly.</title>
        <authorList>
            <person name="Park S."/>
        </authorList>
    </citation>
    <scope>NUCLEOTIDE SEQUENCE</scope>
    <source>
        <strain evidence="2">Chi5</strain>
    </source>
</reference>
<evidence type="ECO:0000313" key="2">
    <source>
        <dbReference type="EMBL" id="MDO3696044.1"/>
    </source>
</evidence>